<organism evidence="1 2">
    <name type="scientific">Physcomitrium patens</name>
    <name type="common">Spreading-leaved earth moss</name>
    <name type="synonym">Physcomitrella patens</name>
    <dbReference type="NCBI Taxonomy" id="3218"/>
    <lineage>
        <taxon>Eukaryota</taxon>
        <taxon>Viridiplantae</taxon>
        <taxon>Streptophyta</taxon>
        <taxon>Embryophyta</taxon>
        <taxon>Bryophyta</taxon>
        <taxon>Bryophytina</taxon>
        <taxon>Bryopsida</taxon>
        <taxon>Funariidae</taxon>
        <taxon>Funariales</taxon>
        <taxon>Funariaceae</taxon>
        <taxon>Physcomitrium</taxon>
    </lineage>
</organism>
<dbReference type="EnsemblPlants" id="Pp3c1_24950V3.2">
    <property type="protein sequence ID" value="PAC:32969567.CDS.1"/>
    <property type="gene ID" value="Pp3c1_24950"/>
</dbReference>
<sequence length="85" mass="10480">MTGDSREGRKRRSAFEYAFDDRRDEKRGRHFHELGDYRDYHGSIVTRDRPWIGRGDCDRRSRMEARERFVASSRDREREWERSRV</sequence>
<accession>A0A7I3ZQ05</accession>
<protein>
    <submittedName>
        <fullName evidence="1">Uncharacterized protein</fullName>
    </submittedName>
</protein>
<dbReference type="EMBL" id="ABEU02000001">
    <property type="status" value="NOT_ANNOTATED_CDS"/>
    <property type="molecule type" value="Genomic_DNA"/>
</dbReference>
<evidence type="ECO:0000313" key="2">
    <source>
        <dbReference type="Proteomes" id="UP000006727"/>
    </source>
</evidence>
<dbReference type="AlphaFoldDB" id="A0A7I3ZQ05"/>
<proteinExistence type="predicted"/>
<reference evidence="1 2" key="1">
    <citation type="journal article" date="2008" name="Science">
        <title>The Physcomitrella genome reveals evolutionary insights into the conquest of land by plants.</title>
        <authorList>
            <person name="Rensing S."/>
            <person name="Lang D."/>
            <person name="Zimmer A."/>
            <person name="Terry A."/>
            <person name="Salamov A."/>
            <person name="Shapiro H."/>
            <person name="Nishiyama T."/>
            <person name="Perroud P.-F."/>
            <person name="Lindquist E."/>
            <person name="Kamisugi Y."/>
            <person name="Tanahashi T."/>
            <person name="Sakakibara K."/>
            <person name="Fujita T."/>
            <person name="Oishi K."/>
            <person name="Shin-I T."/>
            <person name="Kuroki Y."/>
            <person name="Toyoda A."/>
            <person name="Suzuki Y."/>
            <person name="Hashimoto A."/>
            <person name="Yamaguchi K."/>
            <person name="Sugano A."/>
            <person name="Kohara Y."/>
            <person name="Fujiyama A."/>
            <person name="Anterola A."/>
            <person name="Aoki S."/>
            <person name="Ashton N."/>
            <person name="Barbazuk W.B."/>
            <person name="Barker E."/>
            <person name="Bennetzen J."/>
            <person name="Bezanilla M."/>
            <person name="Blankenship R."/>
            <person name="Cho S.H."/>
            <person name="Dutcher S."/>
            <person name="Estelle M."/>
            <person name="Fawcett J.A."/>
            <person name="Gundlach H."/>
            <person name="Hanada K."/>
            <person name="Heyl A."/>
            <person name="Hicks K.A."/>
            <person name="Hugh J."/>
            <person name="Lohr M."/>
            <person name="Mayer K."/>
            <person name="Melkozernov A."/>
            <person name="Murata T."/>
            <person name="Nelson D."/>
            <person name="Pils B."/>
            <person name="Prigge M."/>
            <person name="Reiss B."/>
            <person name="Renner T."/>
            <person name="Rombauts S."/>
            <person name="Rushton P."/>
            <person name="Sanderfoot A."/>
            <person name="Schween G."/>
            <person name="Shiu S.-H."/>
            <person name="Stueber K."/>
            <person name="Theodoulou F.L."/>
            <person name="Tu H."/>
            <person name="Van de Peer Y."/>
            <person name="Verrier P.J."/>
            <person name="Waters E."/>
            <person name="Wood A."/>
            <person name="Yang L."/>
            <person name="Cove D."/>
            <person name="Cuming A."/>
            <person name="Hasebe M."/>
            <person name="Lucas S."/>
            <person name="Mishler D.B."/>
            <person name="Reski R."/>
            <person name="Grigoriev I."/>
            <person name="Quatrano R.S."/>
            <person name="Boore J.L."/>
        </authorList>
    </citation>
    <scope>NUCLEOTIDE SEQUENCE [LARGE SCALE GENOMIC DNA]</scope>
    <source>
        <strain evidence="1 2">cv. Gransden 2004</strain>
    </source>
</reference>
<dbReference type="Gramene" id="Pp3c1_24950V3.2">
    <property type="protein sequence ID" value="PAC:32969567.CDS.1"/>
    <property type="gene ID" value="Pp3c1_24950"/>
</dbReference>
<reference evidence="1 2" key="2">
    <citation type="journal article" date="2018" name="Plant J.">
        <title>The Physcomitrella patens chromosome-scale assembly reveals moss genome structure and evolution.</title>
        <authorList>
            <person name="Lang D."/>
            <person name="Ullrich K.K."/>
            <person name="Murat F."/>
            <person name="Fuchs J."/>
            <person name="Jenkins J."/>
            <person name="Haas F.B."/>
            <person name="Piednoel M."/>
            <person name="Gundlach H."/>
            <person name="Van Bel M."/>
            <person name="Meyberg R."/>
            <person name="Vives C."/>
            <person name="Morata J."/>
            <person name="Symeonidi A."/>
            <person name="Hiss M."/>
            <person name="Muchero W."/>
            <person name="Kamisugi Y."/>
            <person name="Saleh O."/>
            <person name="Blanc G."/>
            <person name="Decker E.L."/>
            <person name="van Gessel N."/>
            <person name="Grimwood J."/>
            <person name="Hayes R.D."/>
            <person name="Graham S.W."/>
            <person name="Gunter L.E."/>
            <person name="McDaniel S.F."/>
            <person name="Hoernstein S.N.W."/>
            <person name="Larsson A."/>
            <person name="Li F.W."/>
            <person name="Perroud P.F."/>
            <person name="Phillips J."/>
            <person name="Ranjan P."/>
            <person name="Rokshar D.S."/>
            <person name="Rothfels C.J."/>
            <person name="Schneider L."/>
            <person name="Shu S."/>
            <person name="Stevenson D.W."/>
            <person name="Thummler F."/>
            <person name="Tillich M."/>
            <person name="Villarreal Aguilar J.C."/>
            <person name="Widiez T."/>
            <person name="Wong G.K."/>
            <person name="Wymore A."/>
            <person name="Zhang Y."/>
            <person name="Zimmer A.D."/>
            <person name="Quatrano R.S."/>
            <person name="Mayer K.F.X."/>
            <person name="Goodstein D."/>
            <person name="Casacuberta J.M."/>
            <person name="Vandepoele K."/>
            <person name="Reski R."/>
            <person name="Cuming A.C."/>
            <person name="Tuskan G.A."/>
            <person name="Maumus F."/>
            <person name="Salse J."/>
            <person name="Schmutz J."/>
            <person name="Rensing S.A."/>
        </authorList>
    </citation>
    <scope>NUCLEOTIDE SEQUENCE [LARGE SCALE GENOMIC DNA]</scope>
    <source>
        <strain evidence="1 2">cv. Gransden 2004</strain>
    </source>
</reference>
<evidence type="ECO:0000313" key="1">
    <source>
        <dbReference type="EnsemblPlants" id="PAC:32969567.CDS.1"/>
    </source>
</evidence>
<name>A0A7I3ZQ05_PHYPA</name>
<dbReference type="Proteomes" id="UP000006727">
    <property type="component" value="Chromosome 1"/>
</dbReference>
<reference evidence="1" key="3">
    <citation type="submission" date="2020-12" db="UniProtKB">
        <authorList>
            <consortium name="EnsemblPlants"/>
        </authorList>
    </citation>
    <scope>IDENTIFICATION</scope>
</reference>
<keyword evidence="2" id="KW-1185">Reference proteome</keyword>